<comment type="function">
    <text evidence="2">Binds to DNA and alters its conformation. May be involved in regulation of gene expression, nucleoid organization and DNA protection.</text>
</comment>
<reference evidence="4" key="1">
    <citation type="journal article" date="2019" name="Int. J. Syst. Evol. Microbiol.">
        <title>The Global Catalogue of Microorganisms (GCM) 10K type strain sequencing project: providing services to taxonomists for standard genome sequencing and annotation.</title>
        <authorList>
            <consortium name="The Broad Institute Genomics Platform"/>
            <consortium name="The Broad Institute Genome Sequencing Center for Infectious Disease"/>
            <person name="Wu L."/>
            <person name="Ma J."/>
        </authorList>
    </citation>
    <scope>NUCLEOTIDE SEQUENCE [LARGE SCALE GENOMIC DNA]</scope>
    <source>
        <strain evidence="4">JCM 14370</strain>
    </source>
</reference>
<accession>A0ABQ2CYR2</accession>
<gene>
    <name evidence="3" type="ORF">GCM10008938_20440</name>
</gene>
<protein>
    <recommendedName>
        <fullName evidence="2">Nucleoid-associated protein GCM10008938_20440</fullName>
    </recommendedName>
</protein>
<dbReference type="Pfam" id="PF02575">
    <property type="entry name" value="YbaB_DNA_bd"/>
    <property type="match status" value="1"/>
</dbReference>
<dbReference type="SUPFAM" id="SSF82607">
    <property type="entry name" value="YbaB-like"/>
    <property type="match status" value="1"/>
</dbReference>
<keyword evidence="4" id="KW-1185">Reference proteome</keyword>
<dbReference type="InterPro" id="IPR004401">
    <property type="entry name" value="YbaB/EbfC"/>
</dbReference>
<name>A0ABQ2CYR2_9DEIO</name>
<proteinExistence type="inferred from homology"/>
<dbReference type="EMBL" id="BMOD01000006">
    <property type="protein sequence ID" value="GGJ34162.1"/>
    <property type="molecule type" value="Genomic_DNA"/>
</dbReference>
<evidence type="ECO:0000313" key="3">
    <source>
        <dbReference type="EMBL" id="GGJ34162.1"/>
    </source>
</evidence>
<dbReference type="PIRSF" id="PIRSF004555">
    <property type="entry name" value="UCP004555"/>
    <property type="match status" value="1"/>
</dbReference>
<dbReference type="RefSeq" id="WP_189002590.1">
    <property type="nucleotide sequence ID" value="NZ_BMOD01000006.1"/>
</dbReference>
<dbReference type="HAMAP" id="MF_00274">
    <property type="entry name" value="DNA_YbaB_EbfC"/>
    <property type="match status" value="1"/>
</dbReference>
<keyword evidence="1 2" id="KW-0238">DNA-binding</keyword>
<evidence type="ECO:0000313" key="4">
    <source>
        <dbReference type="Proteomes" id="UP000632222"/>
    </source>
</evidence>
<dbReference type="Proteomes" id="UP000632222">
    <property type="component" value="Unassembled WGS sequence"/>
</dbReference>
<dbReference type="PANTHER" id="PTHR33449">
    <property type="entry name" value="NUCLEOID-ASSOCIATED PROTEIN YBAB"/>
    <property type="match status" value="1"/>
</dbReference>
<sequence length="99" mass="10707">MDMKKLMKQMQQAQVAAQKIQDQLAGMTVTGSASGMVEVTLNGQGKLQALKINPQAVDPDDVEALEDLLLVAFKDAQEKADALQQQETQRSMGFLGGLM</sequence>
<dbReference type="PANTHER" id="PTHR33449:SF1">
    <property type="entry name" value="NUCLEOID-ASSOCIATED PROTEIN YBAB"/>
    <property type="match status" value="1"/>
</dbReference>
<comment type="subunit">
    <text evidence="2">Homodimer.</text>
</comment>
<organism evidence="3 4">
    <name type="scientific">Deinococcus roseus</name>
    <dbReference type="NCBI Taxonomy" id="392414"/>
    <lineage>
        <taxon>Bacteria</taxon>
        <taxon>Thermotogati</taxon>
        <taxon>Deinococcota</taxon>
        <taxon>Deinococci</taxon>
        <taxon>Deinococcales</taxon>
        <taxon>Deinococcaceae</taxon>
        <taxon>Deinococcus</taxon>
    </lineage>
</organism>
<keyword evidence="2" id="KW-0963">Cytoplasm</keyword>
<comment type="caution">
    <text evidence="3">The sequence shown here is derived from an EMBL/GenBank/DDBJ whole genome shotgun (WGS) entry which is preliminary data.</text>
</comment>
<evidence type="ECO:0000256" key="1">
    <source>
        <dbReference type="ARBA" id="ARBA00023125"/>
    </source>
</evidence>
<comment type="similarity">
    <text evidence="2">Belongs to the YbaB/EbfC family.</text>
</comment>
<comment type="subcellular location">
    <subcellularLocation>
        <location evidence="2">Cytoplasm</location>
        <location evidence="2">Nucleoid</location>
    </subcellularLocation>
</comment>
<evidence type="ECO:0000256" key="2">
    <source>
        <dbReference type="HAMAP-Rule" id="MF_00274"/>
    </source>
</evidence>
<dbReference type="Gene3D" id="3.30.1310.10">
    <property type="entry name" value="Nucleoid-associated protein YbaB-like domain"/>
    <property type="match status" value="1"/>
</dbReference>
<dbReference type="InterPro" id="IPR036894">
    <property type="entry name" value="YbaB-like_sf"/>
</dbReference>
<dbReference type="NCBIfam" id="TIGR00103">
    <property type="entry name" value="DNA_YbaB_EbfC"/>
    <property type="match status" value="1"/>
</dbReference>